<dbReference type="RefSeq" id="WP_285449983.1">
    <property type="nucleotide sequence ID" value="NZ_CP127173.1"/>
</dbReference>
<evidence type="ECO:0000256" key="1">
    <source>
        <dbReference type="ARBA" id="ARBA00001946"/>
    </source>
</evidence>
<feature type="domain" description="Nudix hydrolase" evidence="3">
    <location>
        <begin position="10"/>
        <end position="137"/>
    </location>
</feature>
<name>A0ABY8XAS6_9PSEU</name>
<dbReference type="Gene3D" id="3.90.79.10">
    <property type="entry name" value="Nucleoside Triphosphate Pyrophosphohydrolase"/>
    <property type="match status" value="1"/>
</dbReference>
<dbReference type="PROSITE" id="PS00893">
    <property type="entry name" value="NUDIX_BOX"/>
    <property type="match status" value="1"/>
</dbReference>
<organism evidence="4 5">
    <name type="scientific">Amycolatopsis nalaikhensis</name>
    <dbReference type="NCBI Taxonomy" id="715472"/>
    <lineage>
        <taxon>Bacteria</taxon>
        <taxon>Bacillati</taxon>
        <taxon>Actinomycetota</taxon>
        <taxon>Actinomycetes</taxon>
        <taxon>Pseudonocardiales</taxon>
        <taxon>Pseudonocardiaceae</taxon>
        <taxon>Amycolatopsis</taxon>
    </lineage>
</organism>
<dbReference type="CDD" id="cd04690">
    <property type="entry name" value="NUDIX_Hydrolase"/>
    <property type="match status" value="1"/>
</dbReference>
<protein>
    <submittedName>
        <fullName evidence="4">NUDIX domain-containing protein</fullName>
    </submittedName>
</protein>
<dbReference type="SUPFAM" id="SSF55811">
    <property type="entry name" value="Nudix"/>
    <property type="match status" value="1"/>
</dbReference>
<dbReference type="PANTHER" id="PTHR43046">
    <property type="entry name" value="GDP-MANNOSE MANNOSYL HYDROLASE"/>
    <property type="match status" value="1"/>
</dbReference>
<dbReference type="InterPro" id="IPR020084">
    <property type="entry name" value="NUDIX_hydrolase_CS"/>
</dbReference>
<reference evidence="4 5" key="1">
    <citation type="submission" date="2023-06" db="EMBL/GenBank/DDBJ databases">
        <authorList>
            <person name="Oyuntsetseg B."/>
            <person name="Kim S.B."/>
        </authorList>
    </citation>
    <scope>NUCLEOTIDE SEQUENCE [LARGE SCALE GENOMIC DNA]</scope>
    <source>
        <strain evidence="4 5">2-2</strain>
    </source>
</reference>
<dbReference type="EMBL" id="CP127173">
    <property type="protein sequence ID" value="WIV53549.1"/>
    <property type="molecule type" value="Genomic_DNA"/>
</dbReference>
<evidence type="ECO:0000259" key="3">
    <source>
        <dbReference type="PROSITE" id="PS51462"/>
    </source>
</evidence>
<dbReference type="InterPro" id="IPR015797">
    <property type="entry name" value="NUDIX_hydrolase-like_dom_sf"/>
</dbReference>
<keyword evidence="5" id="KW-1185">Reference proteome</keyword>
<comment type="cofactor">
    <cofactor evidence="1">
        <name>Mg(2+)</name>
        <dbReference type="ChEBI" id="CHEBI:18420"/>
    </cofactor>
</comment>
<dbReference type="Pfam" id="PF00293">
    <property type="entry name" value="NUDIX"/>
    <property type="match status" value="1"/>
</dbReference>
<dbReference type="Proteomes" id="UP001227101">
    <property type="component" value="Chromosome"/>
</dbReference>
<dbReference type="PANTHER" id="PTHR43046:SF14">
    <property type="entry name" value="MUTT_NUDIX FAMILY PROTEIN"/>
    <property type="match status" value="1"/>
</dbReference>
<gene>
    <name evidence="4" type="ORF">QP939_32260</name>
</gene>
<evidence type="ECO:0000313" key="5">
    <source>
        <dbReference type="Proteomes" id="UP001227101"/>
    </source>
</evidence>
<evidence type="ECO:0000256" key="2">
    <source>
        <dbReference type="ARBA" id="ARBA00022801"/>
    </source>
</evidence>
<dbReference type="PROSITE" id="PS51462">
    <property type="entry name" value="NUDIX"/>
    <property type="match status" value="1"/>
</dbReference>
<evidence type="ECO:0000313" key="4">
    <source>
        <dbReference type="EMBL" id="WIV53549.1"/>
    </source>
</evidence>
<keyword evidence="2" id="KW-0378">Hydrolase</keyword>
<proteinExistence type="predicted"/>
<dbReference type="InterPro" id="IPR000086">
    <property type="entry name" value="NUDIX_hydrolase_dom"/>
</dbReference>
<accession>A0ABY8XAS6</accession>
<sequence length="141" mass="15287">MHPGSDKISDGTIDSLAWIHVRDRRLLSVRTAGKAKFYLPGGKREPGEGDVGGLCREIREELGVELDPLSFRFFAVLEEQADGFADGRLVRMTCYTADHSGEPTPSREIAEAAWLSFAEADACPPAGQRVLKMLAAAGLVD</sequence>